<dbReference type="EMBL" id="CVRI01000051">
    <property type="protein sequence ID" value="CRK99510.1"/>
    <property type="molecule type" value="Genomic_DNA"/>
</dbReference>
<dbReference type="InterPro" id="IPR001227">
    <property type="entry name" value="Ac_transferase_dom_sf"/>
</dbReference>
<dbReference type="Pfam" id="PF08659">
    <property type="entry name" value="KR"/>
    <property type="match status" value="1"/>
</dbReference>
<feature type="domain" description="PKS/mFAS DH" evidence="8">
    <location>
        <begin position="868"/>
        <end position="1145"/>
    </location>
</feature>
<dbReference type="CDD" id="cd05195">
    <property type="entry name" value="enoyl_red"/>
    <property type="match status" value="1"/>
</dbReference>
<dbReference type="SUPFAM" id="SSF50129">
    <property type="entry name" value="GroES-like"/>
    <property type="match status" value="1"/>
</dbReference>
<dbReference type="CDD" id="cd08954">
    <property type="entry name" value="KR_1_FAS_SDR_x"/>
    <property type="match status" value="1"/>
</dbReference>
<feature type="active site" description="Proton donor; for dehydratase activity" evidence="5">
    <location>
        <position position="1048"/>
    </location>
</feature>
<dbReference type="Pfam" id="PF00550">
    <property type="entry name" value="PP-binding"/>
    <property type="match status" value="1"/>
</dbReference>
<dbReference type="SUPFAM" id="SSF53474">
    <property type="entry name" value="alpha/beta-Hydrolases"/>
    <property type="match status" value="1"/>
</dbReference>
<dbReference type="Pfam" id="PF00109">
    <property type="entry name" value="ketoacyl-synt"/>
    <property type="match status" value="1"/>
</dbReference>
<dbReference type="InterPro" id="IPR049391">
    <property type="entry name" value="FAS_pseudo-KR"/>
</dbReference>
<dbReference type="Proteomes" id="UP000183832">
    <property type="component" value="Unassembled WGS sequence"/>
</dbReference>
<feature type="active site" description="Proton acceptor; for dehydratase activity" evidence="5">
    <location>
        <position position="898"/>
    </location>
</feature>
<dbReference type="UniPathway" id="UPA00094"/>
<dbReference type="GO" id="GO:0016491">
    <property type="term" value="F:oxidoreductase activity"/>
    <property type="evidence" value="ECO:0007669"/>
    <property type="project" value="InterPro"/>
</dbReference>
<dbReference type="PROSITE" id="PS00606">
    <property type="entry name" value="KS3_1"/>
    <property type="match status" value="1"/>
</dbReference>
<evidence type="ECO:0000256" key="5">
    <source>
        <dbReference type="PROSITE-ProRule" id="PRU01363"/>
    </source>
</evidence>
<organism evidence="9 10">
    <name type="scientific">Clunio marinus</name>
    <dbReference type="NCBI Taxonomy" id="568069"/>
    <lineage>
        <taxon>Eukaryota</taxon>
        <taxon>Metazoa</taxon>
        <taxon>Ecdysozoa</taxon>
        <taxon>Arthropoda</taxon>
        <taxon>Hexapoda</taxon>
        <taxon>Insecta</taxon>
        <taxon>Pterygota</taxon>
        <taxon>Neoptera</taxon>
        <taxon>Endopterygota</taxon>
        <taxon>Diptera</taxon>
        <taxon>Nematocera</taxon>
        <taxon>Chironomoidea</taxon>
        <taxon>Chironomidae</taxon>
        <taxon>Clunio</taxon>
    </lineage>
</organism>
<reference evidence="9 10" key="1">
    <citation type="submission" date="2015-04" db="EMBL/GenBank/DDBJ databases">
        <authorList>
            <person name="Syromyatnikov M.Y."/>
            <person name="Popov V.N."/>
        </authorList>
    </citation>
    <scope>NUCLEOTIDE SEQUENCE [LARGE SCALE GENOMIC DNA]</scope>
</reference>
<dbReference type="PANTHER" id="PTHR43775">
    <property type="entry name" value="FATTY ACID SYNTHASE"/>
    <property type="match status" value="1"/>
</dbReference>
<dbReference type="InterPro" id="IPR014031">
    <property type="entry name" value="Ketoacyl_synth_C"/>
</dbReference>
<dbReference type="PROSITE" id="PS52004">
    <property type="entry name" value="KS3_2"/>
    <property type="match status" value="1"/>
</dbReference>
<dbReference type="Gene3D" id="3.30.70.3290">
    <property type="match status" value="1"/>
</dbReference>
<proteinExistence type="predicted"/>
<dbReference type="InterPro" id="IPR016035">
    <property type="entry name" value="Acyl_Trfase/lysoPLipase"/>
</dbReference>
<dbReference type="InterPro" id="IPR049900">
    <property type="entry name" value="PKS_mFAS_DH"/>
</dbReference>
<keyword evidence="2" id="KW-0597">Phosphoprotein</keyword>
<dbReference type="InterPro" id="IPR049552">
    <property type="entry name" value="PKS_DH_N"/>
</dbReference>
<dbReference type="GO" id="GO:0004312">
    <property type="term" value="F:fatty acid synthase activity"/>
    <property type="evidence" value="ECO:0007669"/>
    <property type="project" value="TreeGrafter"/>
</dbReference>
<keyword evidence="1" id="KW-0596">Phosphopantetheine</keyword>
<dbReference type="InterPro" id="IPR032821">
    <property type="entry name" value="PKS_assoc"/>
</dbReference>
<dbReference type="InterPro" id="IPR009081">
    <property type="entry name" value="PP-bd_ACP"/>
</dbReference>
<dbReference type="Gene3D" id="3.40.50.1820">
    <property type="entry name" value="alpha/beta hydrolase"/>
    <property type="match status" value="1"/>
</dbReference>
<dbReference type="InterPro" id="IPR016036">
    <property type="entry name" value="Malonyl_transacylase_ACP-bd"/>
</dbReference>
<feature type="region of interest" description="N-terminal hotdog fold" evidence="5">
    <location>
        <begin position="868"/>
        <end position="988"/>
    </location>
</feature>
<gene>
    <name evidence="9" type="primary">similar to Fatty acid synthase</name>
    <name evidence="9" type="ORF">CLUMA_CG012829</name>
</gene>
<dbReference type="InterPro" id="IPR036291">
    <property type="entry name" value="NAD(P)-bd_dom_sf"/>
</dbReference>
<accession>A0A1J1IKA4</accession>
<evidence type="ECO:0000313" key="9">
    <source>
        <dbReference type="EMBL" id="CRK99510.1"/>
    </source>
</evidence>
<dbReference type="GO" id="GO:0006633">
    <property type="term" value="P:fatty acid biosynthetic process"/>
    <property type="evidence" value="ECO:0007669"/>
    <property type="project" value="UniProtKB-UniPathway"/>
</dbReference>
<dbReference type="Gene3D" id="3.40.47.10">
    <property type="match status" value="1"/>
</dbReference>
<dbReference type="GO" id="GO:0031177">
    <property type="term" value="F:phosphopantetheine binding"/>
    <property type="evidence" value="ECO:0007669"/>
    <property type="project" value="InterPro"/>
</dbReference>
<dbReference type="InterPro" id="IPR020806">
    <property type="entry name" value="PKS_PP-bd"/>
</dbReference>
<dbReference type="InterPro" id="IPR029058">
    <property type="entry name" value="AB_hydrolase_fold"/>
</dbReference>
<dbReference type="SMART" id="SM00823">
    <property type="entry name" value="PKS_PP"/>
    <property type="match status" value="1"/>
</dbReference>
<sequence>MLSKQQCKNSRARFTSDEDEIVISGIAGRFPNSNNVAEFEYNLYNKIDMVDDAETRWRHTFPDCPKRSGKLNNLNKFDTSFFGIHTTQADSLDPQCRTLLEHSYEAVLDAGINPKSLRGTRTGVYIGCCYCESEKFWIYDHINDGMGISGNSRALLANRISFFLGLQGPSITIDSACSSSMFALDAAFSALQSGECEAAFVGGANLLLHPFMTIQFMRLGVLAKNGYCRPFDVNANGFTRAEAINVLFLQKKRDAKRIYANIVYSKTNSDGFKNEGLHYPSGKMQANLLKEFYEDINIPPSSINYVEAHSTGTVVGDPEECDALEQVVCAGRDKPLLVGSVKSNMGHSEASSGLCSITKVIIAFENQTIPPNINFESPRRDISALVEGKLKVVDEIMKLEGPLVCINSFGFGGANAHALFKANPKEKVNRGVPNDNIPRLVVWSGRTEEAVSSILDSVRQKPLDAEYVALLQNCQIDSMPANIFRGYGVYVQKNGTENATCVSQEIQHYAGNRRPIVWVYSGMGSQWCGMGRELMQIPIFADAIDKCHEILAQRGLNLKEIITSDDPKMFDNILHSFVGIAAIQIGLTDILKTLGMEPDHIIGHSVGELGCAYADGCFTAEEMILSSYSRGMASIETKTVFGSMAAVGIGYNKLKTMIPDGIEIACHNSADSSTISGPAELISNFVAELVSKNIFAREVACSNIPFHSKYIAEMGPKLLSKLNEIIKKPVKRSSKWISSSFPNSRWNEEKSQYSSAIYHTNNLLSQVLFEEACSMLPTNGLIIEIAPHALLQAILKRSFPEAVNIPLTRRGHKRNDELFFDAIGKIYTNGFEFDLQAVYPKVDFPVSRGTPMISPKIKWDHRDDWFVSNYLNTQKEKSAERFVEINISDHKFTYIAGHSIDGRCLFPATGYIFLAWETFAITKGKQFTEMLVEFEDVKFLRATSLRKDTIVEFMIVIQPGTGSFEISEGSSTLVTGVVKEVKKTNQVEIDRTDIDKNLAPLLKNRDFYKELRLRGYHYSGLFRSITEARSDGLYGKVKWDNNWVAFLDCLLQISILGKDTRSLALPTSIQKLSINPKMHLDAIKSFGDEKEAIFEVLSCSELKTIRCSGIEIVNLQVNIVGRRKPPGIPVLESYKFIPYHETSIMKTSEAVRTFVQLALENFPTNKVKAVEIDGMRESILEDIHKSVDDLPLVTSELLFLTSRSLEENDFEYSIKNEKLSSHKGCYVVICSNIIHDKKFFENVTSSLGSKGFVICRENHKVQLNTLECSSNFTLISSVKLDDETLYLLKYLKEPSSQKSSTVIKITEKDLKFSWIEEVKHLMKSTHLVLVSQNEPYSGIIGLVNCLRKEPDGSDISCVFIDNIKAPKFDITDKFYQQQLKLELAINVFRNGKWGSYRHLLIDQENQERRVLEHCYVNSLVKSDLSSLKWISGPFNYSEPSGELLRVQFASLNFKDVMLATGKLSSEVFIENRIEQECILGFEFSGFTKNNRRVMGMVTSAALATHIEIDENFLWNCPDNWTLEEAATVPVVYGTVYSAFFLVIQIASGKKILIHAGSGGVGLAAIRVAFAYGLEVFTTVSTEEKKRFLLDEFPQLKEENIGNSRDTSFEKMILRKTKGKGVDYVLNSLADDKLQASIRCLGIGGKFLEIGKFDMANDTKIGLGNFLNELSFHAVMLEKLFNASKKDKLILRKLLDRDLKSGIIKPLKANIFEANEVEKAFRYLASGKHVGKVILKVRENESDLATLPISVLPRVYCSPNLTYIIPGGLGGFGLELADWLVLRGCRKLVLSSSRGITKQYQAYRIKIWESYGVKVAVNTSDISTKSGCEQLIRESMKLGPVGGIFNLAVILKDGIFENQDAEKFIECMAPKAVATKHLDEISRQLCPDLHYFVIFSSVSCGRGNAGQSNYGMANSVMERIIEHRHALGLPAKAIQWGAVGEVGLVADMQEDKLDMEIGGTLQQRISSCLEELDPLMATSDPLVSSMVVAEKRYASGGKGNILDAVMNIMGVRDIKSVSLETTLTELGMDSLMAVELKQIFERDYDISLSTQELRALSFMKIMEFSKESEDSENKKIFEVEENDDIFKRMLRYFGDETYSDQTILCLSSEKTFDESSCLGLLIPGIEGMGGHLLYKILKEVDFPISLLQLKKTSLSTSFSEIVELIKEDVLLYYKGRKTFHLIAHSFGSCIALMLIELLESKGMTGHVTMIDGSPLLMKRLLHDQYKDKTDEGIENTISHNIFSIGFTNLEDEALKKISTVSRWDEKIKILAQFKGVDKLYSNEYVNVMMRGLINRIKIILNLDIKSFGTYTATAALIRSTISTVANIDDKYDLQNNFEKNVDLLFLEGTHFEILESQSLIDILNKFNSLIVNE</sequence>
<dbReference type="Gene3D" id="3.40.50.720">
    <property type="entry name" value="NAD(P)-binding Rossmann-like Domain"/>
    <property type="match status" value="1"/>
</dbReference>
<evidence type="ECO:0000313" key="10">
    <source>
        <dbReference type="Proteomes" id="UP000183832"/>
    </source>
</evidence>
<keyword evidence="3" id="KW-0808">Transferase</keyword>
<dbReference type="Gene3D" id="1.10.1200.10">
    <property type="entry name" value="ACP-like"/>
    <property type="match status" value="1"/>
</dbReference>
<feature type="domain" description="Ketosynthase family 3 (KS3)" evidence="7">
    <location>
        <begin position="18"/>
        <end position="422"/>
    </location>
</feature>
<dbReference type="Pfam" id="PF21089">
    <property type="entry name" value="PKS_DH_N"/>
    <property type="match status" value="1"/>
</dbReference>
<evidence type="ECO:0000256" key="4">
    <source>
        <dbReference type="ARBA" id="ARBA00023268"/>
    </source>
</evidence>
<dbReference type="SUPFAM" id="SSF51735">
    <property type="entry name" value="NAD(P)-binding Rossmann-fold domains"/>
    <property type="match status" value="2"/>
</dbReference>
<dbReference type="SUPFAM" id="SSF53901">
    <property type="entry name" value="Thiolase-like"/>
    <property type="match status" value="1"/>
</dbReference>
<keyword evidence="4" id="KW-0511">Multifunctional enzyme</keyword>
<dbReference type="InterPro" id="IPR016039">
    <property type="entry name" value="Thiolase-like"/>
</dbReference>
<evidence type="ECO:0000259" key="8">
    <source>
        <dbReference type="PROSITE" id="PS52019"/>
    </source>
</evidence>
<dbReference type="InterPro" id="IPR014043">
    <property type="entry name" value="Acyl_transferase_dom"/>
</dbReference>
<dbReference type="SMART" id="SM00822">
    <property type="entry name" value="PKS_KR"/>
    <property type="match status" value="1"/>
</dbReference>
<dbReference type="InterPro" id="IPR042104">
    <property type="entry name" value="PKS_dehydratase_sf"/>
</dbReference>
<evidence type="ECO:0000256" key="3">
    <source>
        <dbReference type="ARBA" id="ARBA00022679"/>
    </source>
</evidence>
<dbReference type="SMART" id="SM00825">
    <property type="entry name" value="PKS_KS"/>
    <property type="match status" value="1"/>
</dbReference>
<dbReference type="PROSITE" id="PS50075">
    <property type="entry name" value="CARRIER"/>
    <property type="match status" value="1"/>
</dbReference>
<evidence type="ECO:0000256" key="1">
    <source>
        <dbReference type="ARBA" id="ARBA00022450"/>
    </source>
</evidence>
<dbReference type="InterPro" id="IPR050091">
    <property type="entry name" value="PKS_NRPS_Biosynth_Enz"/>
</dbReference>
<keyword evidence="10" id="KW-1185">Reference proteome</keyword>
<evidence type="ECO:0000259" key="6">
    <source>
        <dbReference type="PROSITE" id="PS50075"/>
    </source>
</evidence>
<dbReference type="SMART" id="SM00827">
    <property type="entry name" value="PKS_AT"/>
    <property type="match status" value="1"/>
</dbReference>
<dbReference type="Gene3D" id="3.40.366.10">
    <property type="entry name" value="Malonyl-Coenzyme A Acyl Carrier Protein, domain 2"/>
    <property type="match status" value="1"/>
</dbReference>
<dbReference type="InterPro" id="IPR057326">
    <property type="entry name" value="KR_dom"/>
</dbReference>
<evidence type="ECO:0000256" key="2">
    <source>
        <dbReference type="ARBA" id="ARBA00022553"/>
    </source>
</evidence>
<evidence type="ECO:0000259" key="7">
    <source>
        <dbReference type="PROSITE" id="PS52004"/>
    </source>
</evidence>
<dbReference type="OrthoDB" id="329835at2759"/>
<dbReference type="PROSITE" id="PS52019">
    <property type="entry name" value="PKS_MFAS_DH"/>
    <property type="match status" value="1"/>
</dbReference>
<dbReference type="Pfam" id="PF13602">
    <property type="entry name" value="ADH_zinc_N_2"/>
    <property type="match status" value="1"/>
</dbReference>
<dbReference type="STRING" id="568069.A0A1J1IKA4"/>
<dbReference type="PANTHER" id="PTHR43775:SF23">
    <property type="entry name" value="FATTY ACID SYNTHASE 3"/>
    <property type="match status" value="1"/>
</dbReference>
<dbReference type="InterPro" id="IPR018201">
    <property type="entry name" value="Ketoacyl_synth_AS"/>
</dbReference>
<dbReference type="SUPFAM" id="SSF47336">
    <property type="entry name" value="ACP-like"/>
    <property type="match status" value="1"/>
</dbReference>
<name>A0A1J1IKA4_9DIPT</name>
<dbReference type="SMART" id="SM00829">
    <property type="entry name" value="PKS_ER"/>
    <property type="match status" value="1"/>
</dbReference>
<dbReference type="SUPFAM" id="SSF52151">
    <property type="entry name" value="FabD/lysophospholipase-like"/>
    <property type="match status" value="1"/>
</dbReference>
<dbReference type="InterPro" id="IPR013968">
    <property type="entry name" value="PKS_KR"/>
</dbReference>
<feature type="region of interest" description="C-terminal hotdog fold" evidence="5">
    <location>
        <begin position="999"/>
        <end position="1145"/>
    </location>
</feature>
<dbReference type="Pfam" id="PF02801">
    <property type="entry name" value="Ketoacyl-synt_C"/>
    <property type="match status" value="1"/>
</dbReference>
<dbReference type="Pfam" id="PF21149">
    <property type="entry name" value="FAS_pseudo-KR"/>
    <property type="match status" value="1"/>
</dbReference>
<feature type="domain" description="Carrier" evidence="6">
    <location>
        <begin position="1994"/>
        <end position="2071"/>
    </location>
</feature>
<dbReference type="SUPFAM" id="SSF55048">
    <property type="entry name" value="Probable ACP-binding domain of malonyl-CoA ACP transacylase"/>
    <property type="match status" value="1"/>
</dbReference>
<dbReference type="InterPro" id="IPR014030">
    <property type="entry name" value="Ketoacyl_synth_N"/>
</dbReference>
<dbReference type="InterPro" id="IPR020841">
    <property type="entry name" value="PKS_Beta-ketoAc_synthase_dom"/>
</dbReference>
<dbReference type="Pfam" id="PF16197">
    <property type="entry name" value="KAsynt_C_assoc"/>
    <property type="match status" value="1"/>
</dbReference>
<dbReference type="InterPro" id="IPR011032">
    <property type="entry name" value="GroES-like_sf"/>
</dbReference>
<dbReference type="InterPro" id="IPR036736">
    <property type="entry name" value="ACP-like_sf"/>
</dbReference>
<dbReference type="CDD" id="cd00833">
    <property type="entry name" value="PKS"/>
    <property type="match status" value="1"/>
</dbReference>
<dbReference type="GO" id="GO:0004315">
    <property type="term" value="F:3-oxoacyl-[acyl-carrier-protein] synthase activity"/>
    <property type="evidence" value="ECO:0007669"/>
    <property type="project" value="InterPro"/>
</dbReference>
<dbReference type="Gene3D" id="3.10.129.110">
    <property type="entry name" value="Polyketide synthase dehydratase"/>
    <property type="match status" value="1"/>
</dbReference>
<protein>
    <submittedName>
        <fullName evidence="9">CLUMA_CG012829, isoform A</fullName>
    </submittedName>
</protein>
<dbReference type="InterPro" id="IPR020843">
    <property type="entry name" value="ER"/>
</dbReference>
<dbReference type="Pfam" id="PF00698">
    <property type="entry name" value="Acyl_transf_1"/>
    <property type="match status" value="1"/>
</dbReference>
<dbReference type="Gene3D" id="3.90.180.10">
    <property type="entry name" value="Medium-chain alcohol dehydrogenases, catalytic domain"/>
    <property type="match status" value="1"/>
</dbReference>